<accession>A0ABY1Q6V4</accession>
<dbReference type="Pfam" id="PF00440">
    <property type="entry name" value="TetR_N"/>
    <property type="match status" value="1"/>
</dbReference>
<evidence type="ECO:0000256" key="3">
    <source>
        <dbReference type="ARBA" id="ARBA00023163"/>
    </source>
</evidence>
<dbReference type="PANTHER" id="PTHR30055:SF234">
    <property type="entry name" value="HTH-TYPE TRANSCRIPTIONAL REGULATOR BETI"/>
    <property type="match status" value="1"/>
</dbReference>
<dbReference type="PROSITE" id="PS50977">
    <property type="entry name" value="HTH_TETR_2"/>
    <property type="match status" value="1"/>
</dbReference>
<evidence type="ECO:0000259" key="5">
    <source>
        <dbReference type="PROSITE" id="PS50977"/>
    </source>
</evidence>
<dbReference type="Proteomes" id="UP001157910">
    <property type="component" value="Unassembled WGS sequence"/>
</dbReference>
<dbReference type="EMBL" id="FXUI01000003">
    <property type="protein sequence ID" value="SMP61494.1"/>
    <property type="molecule type" value="Genomic_DNA"/>
</dbReference>
<evidence type="ECO:0000256" key="1">
    <source>
        <dbReference type="ARBA" id="ARBA00023015"/>
    </source>
</evidence>
<keyword evidence="1" id="KW-0805">Transcription regulation</keyword>
<proteinExistence type="predicted"/>
<evidence type="ECO:0000256" key="4">
    <source>
        <dbReference type="PROSITE-ProRule" id="PRU00335"/>
    </source>
</evidence>
<dbReference type="InterPro" id="IPR009057">
    <property type="entry name" value="Homeodomain-like_sf"/>
</dbReference>
<reference evidence="6 7" key="1">
    <citation type="submission" date="2017-05" db="EMBL/GenBank/DDBJ databases">
        <authorList>
            <person name="Varghese N."/>
            <person name="Submissions S."/>
        </authorList>
    </citation>
    <scope>NUCLEOTIDE SEQUENCE [LARGE SCALE GENOMIC DNA]</scope>
    <source>
        <strain evidence="6 7">SM16</strain>
    </source>
</reference>
<name>A0ABY1Q6V4_9SPHN</name>
<protein>
    <submittedName>
        <fullName evidence="6">Transcriptional regulator, TetR family</fullName>
    </submittedName>
</protein>
<feature type="DNA-binding region" description="H-T-H motif" evidence="4">
    <location>
        <begin position="39"/>
        <end position="58"/>
    </location>
</feature>
<dbReference type="SUPFAM" id="SSF48498">
    <property type="entry name" value="Tetracyclin repressor-like, C-terminal domain"/>
    <property type="match status" value="1"/>
</dbReference>
<sequence>MTKETMTDRPRAARSAARRQHLLDTARNLFVERGFHQTGIAQIAAASGIAVGQIYRDFANKEAIIAAICEAQISVWLDEGTLCAAVGAQDCEAILAWIERVSFDEPDDDDRRLMCEILAEVGRNPIIAEMNARVDARLRGSIGAALESLAPNAPAPRLSMVIDLIVAMSWGLAALRELYPDSDPQALHATMLDFLRKEVKNLSQT</sequence>
<dbReference type="InterPro" id="IPR036271">
    <property type="entry name" value="Tet_transcr_reg_TetR-rel_C_sf"/>
</dbReference>
<dbReference type="InterPro" id="IPR001647">
    <property type="entry name" value="HTH_TetR"/>
</dbReference>
<dbReference type="PRINTS" id="PR00455">
    <property type="entry name" value="HTHTETR"/>
</dbReference>
<keyword evidence="2 4" id="KW-0238">DNA-binding</keyword>
<keyword evidence="7" id="KW-1185">Reference proteome</keyword>
<evidence type="ECO:0000256" key="2">
    <source>
        <dbReference type="ARBA" id="ARBA00023125"/>
    </source>
</evidence>
<evidence type="ECO:0000313" key="7">
    <source>
        <dbReference type="Proteomes" id="UP001157910"/>
    </source>
</evidence>
<dbReference type="InterPro" id="IPR050109">
    <property type="entry name" value="HTH-type_TetR-like_transc_reg"/>
</dbReference>
<dbReference type="PANTHER" id="PTHR30055">
    <property type="entry name" value="HTH-TYPE TRANSCRIPTIONAL REGULATOR RUTR"/>
    <property type="match status" value="1"/>
</dbReference>
<dbReference type="SUPFAM" id="SSF46689">
    <property type="entry name" value="Homeodomain-like"/>
    <property type="match status" value="1"/>
</dbReference>
<organism evidence="6 7">
    <name type="scientific">Novosphingobium panipatense</name>
    <dbReference type="NCBI Taxonomy" id="428991"/>
    <lineage>
        <taxon>Bacteria</taxon>
        <taxon>Pseudomonadati</taxon>
        <taxon>Pseudomonadota</taxon>
        <taxon>Alphaproteobacteria</taxon>
        <taxon>Sphingomonadales</taxon>
        <taxon>Sphingomonadaceae</taxon>
        <taxon>Novosphingobium</taxon>
    </lineage>
</organism>
<dbReference type="RefSeq" id="WP_283405686.1">
    <property type="nucleotide sequence ID" value="NZ_FXUI01000003.1"/>
</dbReference>
<dbReference type="Gene3D" id="1.10.357.10">
    <property type="entry name" value="Tetracycline Repressor, domain 2"/>
    <property type="match status" value="1"/>
</dbReference>
<evidence type="ECO:0000313" key="6">
    <source>
        <dbReference type="EMBL" id="SMP61494.1"/>
    </source>
</evidence>
<keyword evidence="3" id="KW-0804">Transcription</keyword>
<gene>
    <name evidence="6" type="ORF">SAMN06296065_103271</name>
</gene>
<feature type="domain" description="HTH tetR-type" evidence="5">
    <location>
        <begin position="16"/>
        <end position="76"/>
    </location>
</feature>
<comment type="caution">
    <text evidence="6">The sequence shown here is derived from an EMBL/GenBank/DDBJ whole genome shotgun (WGS) entry which is preliminary data.</text>
</comment>